<evidence type="ECO:0000256" key="7">
    <source>
        <dbReference type="ARBA" id="ARBA00038093"/>
    </source>
</evidence>
<evidence type="ECO:0000313" key="11">
    <source>
        <dbReference type="EMBL" id="MTV29685.1"/>
    </source>
</evidence>
<dbReference type="AlphaFoldDB" id="A0A6N8DJK2"/>
<accession>A0A6N8DJK2</accession>
<dbReference type="InterPro" id="IPR002716">
    <property type="entry name" value="PIN_dom"/>
</dbReference>
<evidence type="ECO:0000313" key="12">
    <source>
        <dbReference type="Proteomes" id="UP000439113"/>
    </source>
</evidence>
<reference evidence="11 12" key="1">
    <citation type="submission" date="2019-11" db="EMBL/GenBank/DDBJ databases">
        <title>Whole-genome sequence of a Rhodoblastus acidophilus DSM 142.</title>
        <authorList>
            <person name="Kyndt J.A."/>
            <person name="Meyer T.E."/>
        </authorList>
    </citation>
    <scope>NUCLEOTIDE SEQUENCE [LARGE SCALE GENOMIC DNA]</scope>
    <source>
        <strain evidence="11 12">DSM 142</strain>
    </source>
</reference>
<proteinExistence type="inferred from homology"/>
<comment type="similarity">
    <text evidence="7 8">Belongs to the PINc/VapC protein family.</text>
</comment>
<dbReference type="GO" id="GO:0004540">
    <property type="term" value="F:RNA nuclease activity"/>
    <property type="evidence" value="ECO:0007669"/>
    <property type="project" value="InterPro"/>
</dbReference>
<name>A0A6N8DJK2_RHOAC</name>
<evidence type="ECO:0000256" key="2">
    <source>
        <dbReference type="ARBA" id="ARBA00022649"/>
    </source>
</evidence>
<dbReference type="OrthoDB" id="7188375at2"/>
<evidence type="ECO:0000256" key="1">
    <source>
        <dbReference type="ARBA" id="ARBA00001946"/>
    </source>
</evidence>
<dbReference type="InterPro" id="IPR050556">
    <property type="entry name" value="Type_II_TA_system_RNase"/>
</dbReference>
<dbReference type="GO" id="GO:0000287">
    <property type="term" value="F:magnesium ion binding"/>
    <property type="evidence" value="ECO:0007669"/>
    <property type="project" value="UniProtKB-UniRule"/>
</dbReference>
<comment type="cofactor">
    <cofactor evidence="1 8">
        <name>Mg(2+)</name>
        <dbReference type="ChEBI" id="CHEBI:18420"/>
    </cofactor>
</comment>
<dbReference type="InterPro" id="IPR029060">
    <property type="entry name" value="PIN-like_dom_sf"/>
</dbReference>
<dbReference type="SUPFAM" id="SSF88723">
    <property type="entry name" value="PIN domain-like"/>
    <property type="match status" value="1"/>
</dbReference>
<evidence type="ECO:0000256" key="3">
    <source>
        <dbReference type="ARBA" id="ARBA00022722"/>
    </source>
</evidence>
<feature type="compositionally biased region" description="Basic residues" evidence="9">
    <location>
        <begin position="1"/>
        <end position="10"/>
    </location>
</feature>
<evidence type="ECO:0000259" key="10">
    <source>
        <dbReference type="Pfam" id="PF01850"/>
    </source>
</evidence>
<dbReference type="EC" id="3.1.-.-" evidence="8"/>
<evidence type="ECO:0000256" key="5">
    <source>
        <dbReference type="ARBA" id="ARBA00022801"/>
    </source>
</evidence>
<keyword evidence="5 8" id="KW-0378">Hydrolase</keyword>
<comment type="function">
    <text evidence="8">Toxic component of a toxin-antitoxin (TA) system. An RNase.</text>
</comment>
<dbReference type="PANTHER" id="PTHR33653">
    <property type="entry name" value="RIBONUCLEASE VAPC2"/>
    <property type="match status" value="1"/>
</dbReference>
<dbReference type="Pfam" id="PF01850">
    <property type="entry name" value="PIN"/>
    <property type="match status" value="1"/>
</dbReference>
<dbReference type="InterPro" id="IPR022907">
    <property type="entry name" value="VapC_family"/>
</dbReference>
<gene>
    <name evidence="8" type="primary">vapC</name>
    <name evidence="11" type="ORF">GJ654_01610</name>
</gene>
<organism evidence="11 12">
    <name type="scientific">Rhodoblastus acidophilus</name>
    <name type="common">Rhodopseudomonas acidophila</name>
    <dbReference type="NCBI Taxonomy" id="1074"/>
    <lineage>
        <taxon>Bacteria</taxon>
        <taxon>Pseudomonadati</taxon>
        <taxon>Pseudomonadota</taxon>
        <taxon>Alphaproteobacteria</taxon>
        <taxon>Hyphomicrobiales</taxon>
        <taxon>Rhodoblastaceae</taxon>
        <taxon>Rhodoblastus</taxon>
    </lineage>
</organism>
<keyword evidence="2 8" id="KW-1277">Toxin-antitoxin system</keyword>
<feature type="binding site" evidence="8">
    <location>
        <position position="145"/>
    </location>
    <ligand>
        <name>Mg(2+)</name>
        <dbReference type="ChEBI" id="CHEBI:18420"/>
    </ligand>
</feature>
<keyword evidence="4 8" id="KW-0479">Metal-binding</keyword>
<keyword evidence="8" id="KW-0800">Toxin</keyword>
<comment type="caution">
    <text evidence="11">The sequence shown here is derived from an EMBL/GenBank/DDBJ whole genome shotgun (WGS) entry which is preliminary data.</text>
</comment>
<sequence length="183" mass="20029">MAPPFRRPKLRPASDLGSARAGRLAAPRSRPDARRRVLSFLVDTNVISALAPARAERPEILLTWLERNSEKLFLSVVTSAEIRAGIAKARREGAHRKAENLASWWGAVEHLYGARILTFDLQAAKLAGEMADRARGSGHAPGFADIAIAATAAAHGHTLLTRNVRHFAPIYDQVIDPFERTPD</sequence>
<dbReference type="PANTHER" id="PTHR33653:SF1">
    <property type="entry name" value="RIBONUCLEASE VAPC2"/>
    <property type="match status" value="1"/>
</dbReference>
<dbReference type="EMBL" id="WNKS01000001">
    <property type="protein sequence ID" value="MTV29685.1"/>
    <property type="molecule type" value="Genomic_DNA"/>
</dbReference>
<feature type="region of interest" description="Disordered" evidence="9">
    <location>
        <begin position="1"/>
        <end position="28"/>
    </location>
</feature>
<evidence type="ECO:0000256" key="4">
    <source>
        <dbReference type="ARBA" id="ARBA00022723"/>
    </source>
</evidence>
<feature type="binding site" evidence="8">
    <location>
        <position position="43"/>
    </location>
    <ligand>
        <name>Mg(2+)</name>
        <dbReference type="ChEBI" id="CHEBI:18420"/>
    </ligand>
</feature>
<dbReference type="Gene3D" id="3.40.50.1010">
    <property type="entry name" value="5'-nuclease"/>
    <property type="match status" value="1"/>
</dbReference>
<dbReference type="GO" id="GO:0016787">
    <property type="term" value="F:hydrolase activity"/>
    <property type="evidence" value="ECO:0007669"/>
    <property type="project" value="UniProtKB-KW"/>
</dbReference>
<evidence type="ECO:0000256" key="8">
    <source>
        <dbReference type="HAMAP-Rule" id="MF_00265"/>
    </source>
</evidence>
<protein>
    <recommendedName>
        <fullName evidence="8">Ribonuclease VapC</fullName>
        <shortName evidence="8">RNase VapC</shortName>
        <ecNumber evidence="8">3.1.-.-</ecNumber>
    </recommendedName>
    <alternativeName>
        <fullName evidence="8">Toxin VapC</fullName>
    </alternativeName>
</protein>
<keyword evidence="3 8" id="KW-0540">Nuclease</keyword>
<evidence type="ECO:0000256" key="6">
    <source>
        <dbReference type="ARBA" id="ARBA00022842"/>
    </source>
</evidence>
<dbReference type="GO" id="GO:0090729">
    <property type="term" value="F:toxin activity"/>
    <property type="evidence" value="ECO:0007669"/>
    <property type="project" value="UniProtKB-KW"/>
</dbReference>
<dbReference type="HAMAP" id="MF_00265">
    <property type="entry name" value="VapC_Nob1"/>
    <property type="match status" value="1"/>
</dbReference>
<evidence type="ECO:0000256" key="9">
    <source>
        <dbReference type="SAM" id="MobiDB-lite"/>
    </source>
</evidence>
<dbReference type="Proteomes" id="UP000439113">
    <property type="component" value="Unassembled WGS sequence"/>
</dbReference>
<feature type="domain" description="PIN" evidence="10">
    <location>
        <begin position="41"/>
        <end position="165"/>
    </location>
</feature>
<keyword evidence="6 8" id="KW-0460">Magnesium</keyword>